<dbReference type="EMBL" id="BAABAL010000017">
    <property type="protein sequence ID" value="GAA4017460.1"/>
    <property type="molecule type" value="Genomic_DNA"/>
</dbReference>
<gene>
    <name evidence="2" type="ORF">GCM10022247_45970</name>
</gene>
<organism evidence="2 3">
    <name type="scientific">Allokutzneria multivorans</name>
    <dbReference type="NCBI Taxonomy" id="1142134"/>
    <lineage>
        <taxon>Bacteria</taxon>
        <taxon>Bacillati</taxon>
        <taxon>Actinomycetota</taxon>
        <taxon>Actinomycetes</taxon>
        <taxon>Pseudonocardiales</taxon>
        <taxon>Pseudonocardiaceae</taxon>
        <taxon>Allokutzneria</taxon>
    </lineage>
</organism>
<evidence type="ECO:0000256" key="1">
    <source>
        <dbReference type="SAM" id="MobiDB-lite"/>
    </source>
</evidence>
<name>A0ABP7SWJ3_9PSEU</name>
<dbReference type="Proteomes" id="UP001501747">
    <property type="component" value="Unassembled WGS sequence"/>
</dbReference>
<comment type="caution">
    <text evidence="2">The sequence shown here is derived from an EMBL/GenBank/DDBJ whole genome shotgun (WGS) entry which is preliminary data.</text>
</comment>
<feature type="region of interest" description="Disordered" evidence="1">
    <location>
        <begin position="1"/>
        <end position="28"/>
    </location>
</feature>
<keyword evidence="3" id="KW-1185">Reference proteome</keyword>
<reference evidence="3" key="1">
    <citation type="journal article" date="2019" name="Int. J. Syst. Evol. Microbiol.">
        <title>The Global Catalogue of Microorganisms (GCM) 10K type strain sequencing project: providing services to taxonomists for standard genome sequencing and annotation.</title>
        <authorList>
            <consortium name="The Broad Institute Genomics Platform"/>
            <consortium name="The Broad Institute Genome Sequencing Center for Infectious Disease"/>
            <person name="Wu L."/>
            <person name="Ma J."/>
        </authorList>
    </citation>
    <scope>NUCLEOTIDE SEQUENCE [LARGE SCALE GENOMIC DNA]</scope>
    <source>
        <strain evidence="3">JCM 17342</strain>
    </source>
</reference>
<sequence>MQPEREGPDMGFSVSRVDGDDVEGGGVVAKRTPRRAAKRALKRVRAAKRFEIPFTSDNDAAVIYARESYTKDGSTAEAVQSSA</sequence>
<evidence type="ECO:0000313" key="3">
    <source>
        <dbReference type="Proteomes" id="UP001501747"/>
    </source>
</evidence>
<accession>A0ABP7SWJ3</accession>
<evidence type="ECO:0000313" key="2">
    <source>
        <dbReference type="EMBL" id="GAA4017460.1"/>
    </source>
</evidence>
<proteinExistence type="predicted"/>
<protein>
    <submittedName>
        <fullName evidence="2">Uncharacterized protein</fullName>
    </submittedName>
</protein>